<evidence type="ECO:0000313" key="7">
    <source>
        <dbReference type="EMBL" id="QKU34149.1"/>
    </source>
</evidence>
<protein>
    <recommendedName>
        <fullName evidence="2">E2 ubiquitin-conjugating enzyme</fullName>
        <ecNumber evidence="2">2.3.2.23</ecNumber>
    </recommendedName>
    <alternativeName>
        <fullName evidence="4">Ubiquitin carrier protein</fullName>
    </alternativeName>
    <alternativeName>
        <fullName evidence="3">Ubiquitin-protein ligase</fullName>
    </alternativeName>
</protein>
<feature type="coiled-coil region" evidence="5">
    <location>
        <begin position="13"/>
        <end position="40"/>
    </location>
</feature>
<dbReference type="EMBL" id="MF405918">
    <property type="protein sequence ID" value="QKU34149.1"/>
    <property type="molecule type" value="Genomic_DNA"/>
</dbReference>
<evidence type="ECO:0000256" key="3">
    <source>
        <dbReference type="ARBA" id="ARBA00030012"/>
    </source>
</evidence>
<evidence type="ECO:0000256" key="4">
    <source>
        <dbReference type="ARBA" id="ARBA00031729"/>
    </source>
</evidence>
<evidence type="ECO:0000259" key="6">
    <source>
        <dbReference type="PROSITE" id="PS50127"/>
    </source>
</evidence>
<dbReference type="EC" id="2.3.2.23" evidence="2"/>
<dbReference type="GO" id="GO:0016567">
    <property type="term" value="P:protein ubiquitination"/>
    <property type="evidence" value="ECO:0007669"/>
    <property type="project" value="UniProtKB-UniPathway"/>
</dbReference>
<dbReference type="Gene3D" id="3.10.110.10">
    <property type="entry name" value="Ubiquitin Conjugating Enzyme"/>
    <property type="match status" value="1"/>
</dbReference>
<dbReference type="InterPro" id="IPR000608">
    <property type="entry name" value="UBC"/>
</dbReference>
<evidence type="ECO:0000256" key="1">
    <source>
        <dbReference type="ARBA" id="ARBA00004906"/>
    </source>
</evidence>
<dbReference type="KEGG" id="vg:80517459"/>
<dbReference type="SMART" id="SM00212">
    <property type="entry name" value="UBCc"/>
    <property type="match status" value="1"/>
</dbReference>
<comment type="pathway">
    <text evidence="1">Protein modification; protein ubiquitination.</text>
</comment>
<reference evidence="7" key="1">
    <citation type="submission" date="2017-06" db="EMBL/GenBank/DDBJ databases">
        <authorList>
            <person name="Assis F.L."/>
            <person name="Abrahao J.S."/>
            <person name="Silva L."/>
            <person name="Khalil J.B."/>
            <person name="Rodrigues R."/>
            <person name="Silva L.S."/>
            <person name="Boratto P."/>
            <person name="Andrade M."/>
            <person name="Kroon E.G."/>
            <person name="Ribeiro B."/>
            <person name="Bergier I."/>
            <person name="Seligmann H."/>
            <person name="Ghigo E."/>
            <person name="Colson P."/>
            <person name="Levasseur A."/>
            <person name="Raoult D."/>
            <person name="Scola B.L."/>
        </authorList>
    </citation>
    <scope>NUCLEOTIDE SEQUENCE</scope>
    <source>
        <strain evidence="7">Deep ocean</strain>
    </source>
</reference>
<dbReference type="SUPFAM" id="SSF54495">
    <property type="entry name" value="UBC-like"/>
    <property type="match status" value="1"/>
</dbReference>
<evidence type="ECO:0000256" key="2">
    <source>
        <dbReference type="ARBA" id="ARBA00012486"/>
    </source>
</evidence>
<feature type="domain" description="UBC core" evidence="6">
    <location>
        <begin position="18"/>
        <end position="168"/>
    </location>
</feature>
<dbReference type="PANTHER" id="PTHR24067">
    <property type="entry name" value="UBIQUITIN-CONJUGATING ENZYME E2"/>
    <property type="match status" value="1"/>
</dbReference>
<evidence type="ECO:0000256" key="5">
    <source>
        <dbReference type="SAM" id="Coils"/>
    </source>
</evidence>
<dbReference type="GeneID" id="80517459"/>
<dbReference type="UniPathway" id="UPA00143"/>
<dbReference type="InterPro" id="IPR016135">
    <property type="entry name" value="UBQ-conjugating_enzyme/RWD"/>
</dbReference>
<keyword evidence="5" id="KW-0175">Coiled coil</keyword>
<organism evidence="7">
    <name type="scientific">Tupanvirus deep ocean</name>
    <dbReference type="NCBI Taxonomy" id="2126984"/>
    <lineage>
        <taxon>Viruses</taxon>
        <taxon>Varidnaviria</taxon>
        <taxon>Bamfordvirae</taxon>
        <taxon>Nucleocytoviricota</taxon>
        <taxon>Megaviricetes</taxon>
        <taxon>Imitervirales</taxon>
        <taxon>Mimiviridae</taxon>
        <taxon>Megamimivirinae</taxon>
        <taxon>Tupanvirus</taxon>
        <taxon>Tupanvirus altamarinense</taxon>
    </lineage>
</organism>
<name>A0A6N1NFN0_9VIRU</name>
<proteinExistence type="predicted"/>
<reference evidence="7" key="2">
    <citation type="journal article" date="2018" name="Nat. Commun.">
        <title>Tailed giant Tupanvirus possesses the most complete translational apparatus of the known virosphere.</title>
        <authorList>
            <person name="Abrahao J."/>
            <person name="Silva L."/>
            <person name="Silva L.S."/>
            <person name="Khalil J.Y.B."/>
            <person name="Rodrigues R."/>
            <person name="Arantes T."/>
            <person name="Assis F."/>
            <person name="Boratto P."/>
            <person name="Andrade M."/>
            <person name="Kroon E.G."/>
            <person name="Ribeiro B."/>
            <person name="Bergier I."/>
            <person name="Seligmann H."/>
            <person name="Ghigo E."/>
            <person name="Colson P."/>
            <person name="Levasseur A."/>
            <person name="Kroemer G."/>
            <person name="Raoult D."/>
            <person name="La Scola B."/>
        </authorList>
    </citation>
    <scope>NUCLEOTIDE SEQUENCE [LARGE SCALE GENOMIC DNA]</scope>
    <source>
        <strain evidence="7">Deep ocean</strain>
    </source>
</reference>
<dbReference type="InterPro" id="IPR050113">
    <property type="entry name" value="Ub_conjugating_enzyme"/>
</dbReference>
<dbReference type="PROSITE" id="PS50127">
    <property type="entry name" value="UBC_2"/>
    <property type="match status" value="1"/>
</dbReference>
<dbReference type="GO" id="GO:0061631">
    <property type="term" value="F:ubiquitin conjugating enzyme activity"/>
    <property type="evidence" value="ECO:0007669"/>
    <property type="project" value="UniProtKB-EC"/>
</dbReference>
<dbReference type="Pfam" id="PF00179">
    <property type="entry name" value="UQ_con"/>
    <property type="match status" value="1"/>
</dbReference>
<sequence>MIQLYHNNFTKLIMSVTTNLRRLQNEVARMQSQADEYASMFRINMVGDDMYHWEVILYGPEESLYEGYQFKLDVKLPNDYPFSAPRVKFMTPIEHVNVNKNGDICLDILKTGGWSASQNIKTVMISIRVLLSYPNPDDPFNSELAELYRKNEKEYINRIKKSCDKYAKE</sequence>
<accession>A0A6N1NFN0</accession>
<dbReference type="RefSeq" id="YP_010780768.1">
    <property type="nucleotide sequence ID" value="NC_075038.1"/>
</dbReference>